<evidence type="ECO:0000313" key="1">
    <source>
        <dbReference type="EMBL" id="TWT78896.1"/>
    </source>
</evidence>
<reference evidence="1 2" key="1">
    <citation type="submission" date="2019-02" db="EMBL/GenBank/DDBJ databases">
        <title>Deep-cultivation of Planctomycetes and their phenomic and genomic characterization uncovers novel biology.</title>
        <authorList>
            <person name="Wiegand S."/>
            <person name="Jogler M."/>
            <person name="Boedeker C."/>
            <person name="Pinto D."/>
            <person name="Vollmers J."/>
            <person name="Rivas-Marin E."/>
            <person name="Kohn T."/>
            <person name="Peeters S.H."/>
            <person name="Heuer A."/>
            <person name="Rast P."/>
            <person name="Oberbeckmann S."/>
            <person name="Bunk B."/>
            <person name="Jeske O."/>
            <person name="Meyerdierks A."/>
            <person name="Storesund J.E."/>
            <person name="Kallscheuer N."/>
            <person name="Luecker S."/>
            <person name="Lage O.M."/>
            <person name="Pohl T."/>
            <person name="Merkel B.J."/>
            <person name="Hornburger P."/>
            <person name="Mueller R.-W."/>
            <person name="Bruemmer F."/>
            <person name="Labrenz M."/>
            <person name="Spormann A.M."/>
            <person name="Op Den Camp H."/>
            <person name="Overmann J."/>
            <person name="Amann R."/>
            <person name="Jetten M.S.M."/>
            <person name="Mascher T."/>
            <person name="Medema M.H."/>
            <person name="Devos D.P."/>
            <person name="Kaster A.-K."/>
            <person name="Ovreas L."/>
            <person name="Rohde M."/>
            <person name="Galperin M.Y."/>
            <person name="Jogler C."/>
        </authorList>
    </citation>
    <scope>NUCLEOTIDE SEQUENCE [LARGE SCALE GENOMIC DNA]</scope>
    <source>
        <strain evidence="1 2">CA13</strain>
    </source>
</reference>
<organism evidence="1 2">
    <name type="scientific">Novipirellula herctigrandis</name>
    <dbReference type="NCBI Taxonomy" id="2527986"/>
    <lineage>
        <taxon>Bacteria</taxon>
        <taxon>Pseudomonadati</taxon>
        <taxon>Planctomycetota</taxon>
        <taxon>Planctomycetia</taxon>
        <taxon>Pirellulales</taxon>
        <taxon>Pirellulaceae</taxon>
        <taxon>Novipirellula</taxon>
    </lineage>
</organism>
<sequence length="206" mass="23783">MRRIEKHLELAGFRNVEIFQARTPQGEDFQGRGLPPVLKGRWKSDLQHMWGTAACALSHLDLMKLDPSELPIIVFEDDAIISPHFFSYLADIDFPDEVEWDICHLSYFNENLGSAKYPEGVVNKNLLRCAPNEITCMHSYILNQPVFDRVTPLHEEIDCQLAHQTDLIRSFVIEHGPPLTSPDFELQSVRMELDEIYWAKNNPNHN</sequence>
<comment type="caution">
    <text evidence="1">The sequence shown here is derived from an EMBL/GenBank/DDBJ whole genome shotgun (WGS) entry which is preliminary data.</text>
</comment>
<protein>
    <recommendedName>
        <fullName evidence="3">Glycosyltransferase family 25 (LPS biosynthesis protein)</fullName>
    </recommendedName>
</protein>
<proteinExistence type="predicted"/>
<keyword evidence="2" id="KW-1185">Reference proteome</keyword>
<evidence type="ECO:0008006" key="3">
    <source>
        <dbReference type="Google" id="ProtNLM"/>
    </source>
</evidence>
<name>A0A5C5YVV6_9BACT</name>
<evidence type="ECO:0000313" key="2">
    <source>
        <dbReference type="Proteomes" id="UP000315010"/>
    </source>
</evidence>
<accession>A0A5C5YVV6</accession>
<gene>
    <name evidence="1" type="ORF">CA13_02930</name>
</gene>
<dbReference type="AlphaFoldDB" id="A0A5C5YVV6"/>
<dbReference type="Proteomes" id="UP000315010">
    <property type="component" value="Unassembled WGS sequence"/>
</dbReference>
<dbReference type="EMBL" id="SJPJ01000001">
    <property type="protein sequence ID" value="TWT78896.1"/>
    <property type="molecule type" value="Genomic_DNA"/>
</dbReference>